<dbReference type="AlphaFoldDB" id="A0AB32TFW8"/>
<dbReference type="RefSeq" id="XP_068080533.1">
    <property type="nucleotide sequence ID" value="XM_068224432.1"/>
</dbReference>
<dbReference type="RefSeq" id="XP_068080535.1">
    <property type="nucleotide sequence ID" value="XM_068224434.1"/>
</dbReference>
<accession>A0AB32TFW8</accession>
<evidence type="ECO:0000256" key="1">
    <source>
        <dbReference type="SAM" id="MobiDB-lite"/>
    </source>
</evidence>
<reference evidence="2" key="1">
    <citation type="journal article" date="2013" name="Nature">
        <title>The zebrafish reference genome sequence and its relationship to the human genome.</title>
        <authorList>
            <consortium name="Genome Reference Consortium Zebrafish"/>
            <person name="Howe K."/>
            <person name="Clark M.D."/>
            <person name="Torroja C.F."/>
            <person name="Torrance J."/>
            <person name="Berthelot C."/>
            <person name="Muffato M."/>
            <person name="Collins J.E."/>
            <person name="Humphray S."/>
            <person name="McLaren K."/>
            <person name="Matthews L."/>
            <person name="McLaren S."/>
            <person name="Sealy I."/>
            <person name="Caccamo M."/>
            <person name="Churcher C."/>
            <person name="Scott C."/>
            <person name="Barrett J.C."/>
            <person name="Koch R."/>
            <person name="Rauch G.J."/>
            <person name="White S."/>
            <person name="Chow W."/>
            <person name="Kilian B."/>
            <person name="Quintais L.T."/>
            <person name="Guerra-Assuncao J.A."/>
            <person name="Zhou Y."/>
            <person name="Gu Y."/>
            <person name="Yen J."/>
            <person name="Vogel J.H."/>
            <person name="Eyre T."/>
            <person name="Redmond S."/>
            <person name="Banerjee R."/>
            <person name="Chi J."/>
            <person name="Fu B."/>
            <person name="Langley E."/>
            <person name="Maguire S.F."/>
            <person name="Laird G.K."/>
            <person name="Lloyd D."/>
            <person name="Kenyon E."/>
            <person name="Donaldson S."/>
            <person name="Sehra H."/>
            <person name="Almeida-King J."/>
            <person name="Loveland J."/>
            <person name="Trevanion S."/>
            <person name="Jones M."/>
            <person name="Quail M."/>
            <person name="Willey D."/>
            <person name="Hunt A."/>
            <person name="Burton J."/>
            <person name="Sims S."/>
            <person name="McLay K."/>
            <person name="Plumb B."/>
            <person name="Davis J."/>
            <person name="Clee C."/>
            <person name="Oliver K."/>
            <person name="Clark R."/>
            <person name="Riddle C."/>
            <person name="Elliot D."/>
            <person name="Eliott D."/>
            <person name="Threadgold G."/>
            <person name="Harden G."/>
            <person name="Ware D."/>
            <person name="Begum S."/>
            <person name="Mortimore B."/>
            <person name="Mortimer B."/>
            <person name="Kerry G."/>
            <person name="Heath P."/>
            <person name="Phillimore B."/>
            <person name="Tracey A."/>
            <person name="Corby N."/>
            <person name="Dunn M."/>
            <person name="Johnson C."/>
            <person name="Wood J."/>
            <person name="Clark S."/>
            <person name="Pelan S."/>
            <person name="Griffiths G."/>
            <person name="Smith M."/>
            <person name="Glithero R."/>
            <person name="Howden P."/>
            <person name="Barker N."/>
            <person name="Lloyd C."/>
            <person name="Stevens C."/>
            <person name="Harley J."/>
            <person name="Holt K."/>
            <person name="Panagiotidis G."/>
            <person name="Lovell J."/>
            <person name="Beasley H."/>
            <person name="Henderson C."/>
            <person name="Gordon D."/>
            <person name="Auger K."/>
            <person name="Wright D."/>
            <person name="Collins J."/>
            <person name="Raisen C."/>
            <person name="Dyer L."/>
            <person name="Leung K."/>
            <person name="Robertson L."/>
            <person name="Ambridge K."/>
            <person name="Leongamornlert D."/>
            <person name="McGuire S."/>
            <person name="Gilderthorp R."/>
            <person name="Griffiths C."/>
            <person name="Manthravadi D."/>
            <person name="Nichol S."/>
            <person name="Barker G."/>
            <person name="Whitehead S."/>
            <person name="Kay M."/>
            <person name="Brown J."/>
            <person name="Murnane C."/>
            <person name="Gray E."/>
            <person name="Humphries M."/>
            <person name="Sycamore N."/>
            <person name="Barker D."/>
            <person name="Saunders D."/>
            <person name="Wallis J."/>
            <person name="Babbage A."/>
            <person name="Hammond S."/>
            <person name="Mashreghi-Mohammadi M."/>
            <person name="Barr L."/>
            <person name="Martin S."/>
            <person name="Wray P."/>
            <person name="Ellington A."/>
            <person name="Matthews N."/>
            <person name="Ellwood M."/>
            <person name="Woodmansey R."/>
            <person name="Clark G."/>
            <person name="Cooper J."/>
            <person name="Cooper J."/>
            <person name="Tromans A."/>
            <person name="Grafham D."/>
            <person name="Skuce C."/>
            <person name="Pandian R."/>
            <person name="Andrews R."/>
            <person name="Harrison E."/>
            <person name="Kimberley A."/>
            <person name="Garnett J."/>
            <person name="Fosker N."/>
            <person name="Hall R."/>
            <person name="Garner P."/>
            <person name="Kelly D."/>
            <person name="Bird C."/>
            <person name="Palmer S."/>
            <person name="Gehring I."/>
            <person name="Berger A."/>
            <person name="Dooley C.M."/>
            <person name="Ersan-Urun Z."/>
            <person name="Eser C."/>
            <person name="Geiger H."/>
            <person name="Geisler M."/>
            <person name="Karotki L."/>
            <person name="Kirn A."/>
            <person name="Konantz J."/>
            <person name="Konantz M."/>
            <person name="Oberlander M."/>
            <person name="Rudolph-Geiger S."/>
            <person name="Teucke M."/>
            <person name="Lanz C."/>
            <person name="Raddatz G."/>
            <person name="Osoegawa K."/>
            <person name="Zhu B."/>
            <person name="Rapp A."/>
            <person name="Widaa S."/>
            <person name="Langford C."/>
            <person name="Yang F."/>
            <person name="Schuster S.C."/>
            <person name="Carter N.P."/>
            <person name="Harrow J."/>
            <person name="Ning Z."/>
            <person name="Herrero J."/>
            <person name="Searle S.M."/>
            <person name="Enright A."/>
            <person name="Geisler R."/>
            <person name="Plasterk R.H."/>
            <person name="Lee C."/>
            <person name="Westerfield M."/>
            <person name="de Jong P.J."/>
            <person name="Zon L.I."/>
            <person name="Postlethwait J.H."/>
            <person name="Nusslein-Volhard C."/>
            <person name="Hubbard T.J."/>
            <person name="Roest Crollius H."/>
            <person name="Rogers J."/>
            <person name="Stemple D.L."/>
        </authorList>
    </citation>
    <scope>NUCLEOTIDE SEQUENCE [LARGE SCALE GENOMIC DNA]</scope>
    <source>
        <strain evidence="2">Tuebingen</strain>
    </source>
</reference>
<dbReference type="RefSeq" id="XP_073773192.1">
    <property type="nucleotide sequence ID" value="XM_073917091.1"/>
</dbReference>
<dbReference type="RefSeq" id="XP_068074760.1">
    <property type="nucleotide sequence ID" value="XM_068218659.1"/>
</dbReference>
<sequence length="37" mass="4392">MPQFTFACFCGLHGLCGRKKKKKEEEERPQQDYETEV</sequence>
<evidence type="ECO:0000313" key="5">
    <source>
        <dbReference type="RefSeq" id="XP_068080534.1"/>
    </source>
</evidence>
<dbReference type="RefSeq" id="XP_068080534.1">
    <property type="nucleotide sequence ID" value="XM_068224433.1"/>
</dbReference>
<organism evidence="2 3">
    <name type="scientific">Danio rerio</name>
    <name type="common">Zebrafish</name>
    <name type="synonym">Brachydanio rerio</name>
    <dbReference type="NCBI Taxonomy" id="7955"/>
    <lineage>
        <taxon>Eukaryota</taxon>
        <taxon>Metazoa</taxon>
        <taxon>Chordata</taxon>
        <taxon>Craniata</taxon>
        <taxon>Vertebrata</taxon>
        <taxon>Euteleostomi</taxon>
        <taxon>Actinopterygii</taxon>
        <taxon>Neopterygii</taxon>
        <taxon>Teleostei</taxon>
        <taxon>Ostariophysi</taxon>
        <taxon>Cypriniformes</taxon>
        <taxon>Danionidae</taxon>
        <taxon>Danioninae</taxon>
        <taxon>Danio</taxon>
    </lineage>
</organism>
<evidence type="ECO:0000313" key="3">
    <source>
        <dbReference type="RefSeq" id="XP_068074760.1"/>
    </source>
</evidence>
<evidence type="ECO:0000313" key="4">
    <source>
        <dbReference type="RefSeq" id="XP_068080533.1"/>
    </source>
</evidence>
<dbReference type="GeneID" id="101882875"/>
<evidence type="ECO:0000313" key="2">
    <source>
        <dbReference type="Proteomes" id="UP000000437"/>
    </source>
</evidence>
<evidence type="ECO:0000313" key="6">
    <source>
        <dbReference type="RefSeq" id="XP_068080535.1"/>
    </source>
</evidence>
<dbReference type="Proteomes" id="UP000000437">
    <property type="component" value="Chromosome 11"/>
</dbReference>
<gene>
    <name evidence="3 4 5 6" type="primary">blacat1</name>
</gene>
<reference evidence="3 4" key="2">
    <citation type="submission" date="2025-04" db="UniProtKB">
        <authorList>
            <consortium name="RefSeq"/>
        </authorList>
    </citation>
    <scope>IDENTIFICATION</scope>
    <source>
        <strain evidence="3 4">Tuebingen</strain>
    </source>
</reference>
<dbReference type="RefSeq" id="XP_073773191.1">
    <property type="nucleotide sequence ID" value="XM_073917090.1"/>
</dbReference>
<protein>
    <submittedName>
        <fullName evidence="3 4">Bladder cancer associated transcript 1</fullName>
    </submittedName>
</protein>
<dbReference type="KEGG" id="dre:101882875"/>
<keyword evidence="2" id="KW-1185">Reference proteome</keyword>
<proteinExistence type="predicted"/>
<name>A0AB32TFW8_DANRE</name>
<dbReference type="CTD" id="101669762"/>
<feature type="region of interest" description="Disordered" evidence="1">
    <location>
        <begin position="18"/>
        <end position="37"/>
    </location>
</feature>